<reference evidence="3" key="1">
    <citation type="journal article" date="2020" name="Stud. Mycol.">
        <title>101 Dothideomycetes genomes: a test case for predicting lifestyles and emergence of pathogens.</title>
        <authorList>
            <person name="Haridas S."/>
            <person name="Albert R."/>
            <person name="Binder M."/>
            <person name="Bloem J."/>
            <person name="Labutti K."/>
            <person name="Salamov A."/>
            <person name="Andreopoulos B."/>
            <person name="Baker S."/>
            <person name="Barry K."/>
            <person name="Bills G."/>
            <person name="Bluhm B."/>
            <person name="Cannon C."/>
            <person name="Castanera R."/>
            <person name="Culley D."/>
            <person name="Daum C."/>
            <person name="Ezra D."/>
            <person name="Gonzalez J."/>
            <person name="Henrissat B."/>
            <person name="Kuo A."/>
            <person name="Liang C."/>
            <person name="Lipzen A."/>
            <person name="Lutzoni F."/>
            <person name="Magnuson J."/>
            <person name="Mondo S."/>
            <person name="Nolan M."/>
            <person name="Ohm R."/>
            <person name="Pangilinan J."/>
            <person name="Park H.-J."/>
            <person name="Ramirez L."/>
            <person name="Alfaro M."/>
            <person name="Sun H."/>
            <person name="Tritt A."/>
            <person name="Yoshinaga Y."/>
            <person name="Zwiers L.-H."/>
            <person name="Turgeon B."/>
            <person name="Goodwin S."/>
            <person name="Spatafora J."/>
            <person name="Crous P."/>
            <person name="Grigoriev I."/>
        </authorList>
    </citation>
    <scope>NUCLEOTIDE SEQUENCE</scope>
    <source>
        <strain evidence="3">CBS 262.69</strain>
    </source>
</reference>
<dbReference type="Pfam" id="PF02204">
    <property type="entry name" value="VPS9"/>
    <property type="match status" value="1"/>
</dbReference>
<evidence type="ECO:0000313" key="4">
    <source>
        <dbReference type="Proteomes" id="UP000799640"/>
    </source>
</evidence>
<feature type="domain" description="VPS9" evidence="2">
    <location>
        <begin position="150"/>
        <end position="307"/>
    </location>
</feature>
<dbReference type="GO" id="GO:0030139">
    <property type="term" value="C:endocytic vesicle"/>
    <property type="evidence" value="ECO:0007669"/>
    <property type="project" value="TreeGrafter"/>
</dbReference>
<dbReference type="Gene3D" id="1.20.1050.80">
    <property type="entry name" value="VPS9 domain"/>
    <property type="match status" value="1"/>
</dbReference>
<keyword evidence="4" id="KW-1185">Reference proteome</keyword>
<dbReference type="PROSITE" id="PS51205">
    <property type="entry name" value="VPS9"/>
    <property type="match status" value="1"/>
</dbReference>
<dbReference type="GO" id="GO:0016192">
    <property type="term" value="P:vesicle-mediated transport"/>
    <property type="evidence" value="ECO:0007669"/>
    <property type="project" value="InterPro"/>
</dbReference>
<dbReference type="GO" id="GO:0005829">
    <property type="term" value="C:cytosol"/>
    <property type="evidence" value="ECO:0007669"/>
    <property type="project" value="TreeGrafter"/>
</dbReference>
<accession>A0A6G1HRF6</accession>
<dbReference type="SMART" id="SM00167">
    <property type="entry name" value="VPS9"/>
    <property type="match status" value="1"/>
</dbReference>
<dbReference type="PANTHER" id="PTHR23101">
    <property type="entry name" value="RAB GDP/GTP EXCHANGE FACTOR"/>
    <property type="match status" value="1"/>
</dbReference>
<feature type="region of interest" description="Disordered" evidence="1">
    <location>
        <begin position="425"/>
        <end position="510"/>
    </location>
</feature>
<dbReference type="SUPFAM" id="SSF109993">
    <property type="entry name" value="VPS9 domain"/>
    <property type="match status" value="1"/>
</dbReference>
<dbReference type="InterPro" id="IPR045046">
    <property type="entry name" value="Vps9-like"/>
</dbReference>
<dbReference type="InterPro" id="IPR037191">
    <property type="entry name" value="VPS9_dom_sf"/>
</dbReference>
<dbReference type="InterPro" id="IPR003123">
    <property type="entry name" value="VPS9"/>
</dbReference>
<evidence type="ECO:0000256" key="1">
    <source>
        <dbReference type="SAM" id="MobiDB-lite"/>
    </source>
</evidence>
<sequence length="625" mass="67532">MPPVPDVKVPESLEELPIEIRSFTERFLESLSAKVHPSPLSIDALSDLFQDFYTRADSHIAAHIATLSSRISREKSPTASLKGSSRGAKDSQKNNGGVEQQMLTASEISDRKKARKALEVKKTVLEEAVERTVCEKVYDRVWRHRSSEDEEKDQKLRSRIAALSLIGIGLKELLVGAEDITDDIRRKTVEEQDRIRLMLQGARDSIQAMDAEHHPLGKLHHLTAAHKSIVETLSQLFPSTSSADEILPTLIYALITSPPDTINVISNLNFITRFRAAGKVDGEAAYCLVNLEAAISFLETVDLASLRADESLAGPGKPHPSRPVTPTVPMQLGILPASVPGSTSPSTLDVTAKPPSPTTTKSQRRLSSLLTKQTNRLEAAGDSLRGAVLDSADQAFDTINSTLDASFSFLFGRLREQARPRTLADAAALVSPRAQDDDAQSSSSAEPTTEPEPPTPAAEGRLEPAPPRRAIRDRSADSTTSATSTHTRTSTRRTTETPPLASPASAVESMRTLGSSLNPLSQFSKISFFGRGSSPVPPSAPVSPSPSLVRPAVSPSPALVRPGVMHRTPADARAVAAIEELKRMSPPAKKFVECRDAKELRVGEVEELLREFQRLVQGVGRAVGS</sequence>
<evidence type="ECO:0000259" key="2">
    <source>
        <dbReference type="PROSITE" id="PS51205"/>
    </source>
</evidence>
<name>A0A6G1HRF6_9PEZI</name>
<proteinExistence type="predicted"/>
<evidence type="ECO:0000313" key="3">
    <source>
        <dbReference type="EMBL" id="KAF2398456.1"/>
    </source>
</evidence>
<protein>
    <recommendedName>
        <fullName evidence="2">VPS9 domain-containing protein</fullName>
    </recommendedName>
</protein>
<dbReference type="EMBL" id="ML996700">
    <property type="protein sequence ID" value="KAF2398456.1"/>
    <property type="molecule type" value="Genomic_DNA"/>
</dbReference>
<dbReference type="GO" id="GO:0031267">
    <property type="term" value="F:small GTPase binding"/>
    <property type="evidence" value="ECO:0007669"/>
    <property type="project" value="TreeGrafter"/>
</dbReference>
<dbReference type="AlphaFoldDB" id="A0A6G1HRF6"/>
<feature type="compositionally biased region" description="Low complexity" evidence="1">
    <location>
        <begin position="477"/>
        <end position="488"/>
    </location>
</feature>
<dbReference type="GO" id="GO:0005085">
    <property type="term" value="F:guanyl-nucleotide exchange factor activity"/>
    <property type="evidence" value="ECO:0007669"/>
    <property type="project" value="InterPro"/>
</dbReference>
<dbReference type="OrthoDB" id="10264848at2759"/>
<gene>
    <name evidence="3" type="ORF">EJ06DRAFT_480342</name>
</gene>
<feature type="region of interest" description="Disordered" evidence="1">
    <location>
        <begin position="341"/>
        <end position="367"/>
    </location>
</feature>
<feature type="region of interest" description="Disordered" evidence="1">
    <location>
        <begin position="72"/>
        <end position="106"/>
    </location>
</feature>
<feature type="compositionally biased region" description="Polar residues" evidence="1">
    <location>
        <begin position="93"/>
        <end position="106"/>
    </location>
</feature>
<dbReference type="Proteomes" id="UP000799640">
    <property type="component" value="Unassembled WGS sequence"/>
</dbReference>
<organism evidence="3 4">
    <name type="scientific">Trichodelitschia bisporula</name>
    <dbReference type="NCBI Taxonomy" id="703511"/>
    <lineage>
        <taxon>Eukaryota</taxon>
        <taxon>Fungi</taxon>
        <taxon>Dikarya</taxon>
        <taxon>Ascomycota</taxon>
        <taxon>Pezizomycotina</taxon>
        <taxon>Dothideomycetes</taxon>
        <taxon>Dothideomycetes incertae sedis</taxon>
        <taxon>Phaeotrichales</taxon>
        <taxon>Phaeotrichaceae</taxon>
        <taxon>Trichodelitschia</taxon>
    </lineage>
</organism>
<dbReference type="PANTHER" id="PTHR23101:SF97">
    <property type="entry name" value="DOMAIN PROTEIN, PUTATIVE (AFU_ORTHOLOGUE AFUA_2G10890)-RELATED"/>
    <property type="match status" value="1"/>
</dbReference>